<feature type="compositionally biased region" description="Low complexity" evidence="7">
    <location>
        <begin position="812"/>
        <end position="826"/>
    </location>
</feature>
<dbReference type="InterPro" id="IPR050545">
    <property type="entry name" value="Mycobact_MmpL"/>
</dbReference>
<feature type="transmembrane region" description="Helical" evidence="8">
    <location>
        <begin position="302"/>
        <end position="326"/>
    </location>
</feature>
<feature type="domain" description="Membrane transport protein MMPL" evidence="9">
    <location>
        <begin position="416"/>
        <end position="725"/>
    </location>
</feature>
<feature type="transmembrane region" description="Helical" evidence="8">
    <location>
        <begin position="181"/>
        <end position="214"/>
    </location>
</feature>
<reference evidence="10 11" key="1">
    <citation type="journal article" date="2019" name="Emerg. Microbes Infect.">
        <title>Comprehensive subspecies identification of 175 nontuberculous mycobacteria species based on 7547 genomic profiles.</title>
        <authorList>
            <person name="Matsumoto Y."/>
            <person name="Kinjo T."/>
            <person name="Motooka D."/>
            <person name="Nabeya D."/>
            <person name="Jung N."/>
            <person name="Uechi K."/>
            <person name="Horii T."/>
            <person name="Iida T."/>
            <person name="Fujita J."/>
            <person name="Nakamura S."/>
        </authorList>
    </citation>
    <scope>NUCLEOTIDE SEQUENCE [LARGE SCALE GENOMIC DNA]</scope>
    <source>
        <strain evidence="10 11">JCM 30396</strain>
    </source>
</reference>
<accession>A0A7I7T601</accession>
<evidence type="ECO:0000256" key="7">
    <source>
        <dbReference type="SAM" id="MobiDB-lite"/>
    </source>
</evidence>
<gene>
    <name evidence="10" type="ORF">MHEL_19280</name>
</gene>
<evidence type="ECO:0000313" key="10">
    <source>
        <dbReference type="EMBL" id="BBY63685.1"/>
    </source>
</evidence>
<dbReference type="SUPFAM" id="SSF82866">
    <property type="entry name" value="Multidrug efflux transporter AcrB transmembrane domain"/>
    <property type="match status" value="2"/>
</dbReference>
<feature type="region of interest" description="Disordered" evidence="7">
    <location>
        <begin position="471"/>
        <end position="496"/>
    </location>
</feature>
<feature type="transmembrane region" description="Helical" evidence="8">
    <location>
        <begin position="661"/>
        <end position="680"/>
    </location>
</feature>
<proteinExistence type="inferred from homology"/>
<dbReference type="Proteomes" id="UP000467148">
    <property type="component" value="Chromosome"/>
</dbReference>
<evidence type="ECO:0000256" key="3">
    <source>
        <dbReference type="ARBA" id="ARBA00022475"/>
    </source>
</evidence>
<dbReference type="InterPro" id="IPR004869">
    <property type="entry name" value="MMPL_dom"/>
</dbReference>
<feature type="compositionally biased region" description="Pro residues" evidence="7">
    <location>
        <begin position="900"/>
        <end position="921"/>
    </location>
</feature>
<protein>
    <submittedName>
        <fullName evidence="10">Membrane protein</fullName>
    </submittedName>
</protein>
<feature type="transmembrane region" description="Helical" evidence="8">
    <location>
        <begin position="550"/>
        <end position="570"/>
    </location>
</feature>
<dbReference type="PANTHER" id="PTHR33406:SF11">
    <property type="entry name" value="MEMBRANE PROTEIN SCO6666-RELATED"/>
    <property type="match status" value="1"/>
</dbReference>
<feature type="compositionally biased region" description="Basic and acidic residues" evidence="7">
    <location>
        <begin position="477"/>
        <end position="496"/>
    </location>
</feature>
<comment type="similarity">
    <text evidence="2">Belongs to the resistance-nodulation-cell division (RND) (TC 2.A.6) family. MmpL subfamily.</text>
</comment>
<evidence type="ECO:0000256" key="2">
    <source>
        <dbReference type="ARBA" id="ARBA00010157"/>
    </source>
</evidence>
<keyword evidence="11" id="KW-1185">Reference proteome</keyword>
<comment type="subcellular location">
    <subcellularLocation>
        <location evidence="1">Cell membrane</location>
        <topology evidence="1">Multi-pass membrane protein</topology>
    </subcellularLocation>
</comment>
<sequence length="1000" mass="106627">MIGVMVALCLGGAVYGATLGKHVTQSGFYDNGSESVRASTLADQVYGRDRTSHVVAILTPPGNEKVTDKSWQKTVTDELDQVVKDHPDQIVGWVGWLKAPDTTDPTVNQMKTADLRQTFVSIPLKGDDDDTILKNYQTIEPALKQVNGGAIQLAGLNPLASELTGTIGTDQQRAELAIVPLVAVVLFFVFGGAVAAALPAIIGGLTIGGALGILRLTAEFGPVHFFAQPVVTMMGFGIAIDYGLFVVSRFREELAEGYDVEAAVRRSVMTSGRTVAFSSVIIVASSLPLLLIPLGFLRSITYAIIASVLLAAFLSITVLPATLAILGANVDALGVRTLLRVPFLANWSFSRRIIDWFIEKTQKTKTREEVEKGFWGRLVNVVMKRPIAFAAPIVIVMTLLIIPMGQLALGGLSEKYLPPDNPVRSAQEQFDKEFSSFRTEPLTLVIKTNNGSPVTDQQLDSLRAEAQTVSGFAGSDDPAKMWEERSAQDSGSKDPSVRVLQNGLIDSSTAPQKIQQLRALTPPRGTTVLVGGTQALAQDSILTLFDKLPLMVLILVLTTTLLMFLAFGSVVLPIKAALMSALTLGSTMGILTWMFVEGGHGSGLLNYTPQPLFAPMIGLIIAVIWGLSTDYEVFLVSRMVEARERGLSTAEAIRIGTATTGRLITGAALVLAVVVAAFAFSDLVVMKYLAFGLLIALLLDATVIRMFLVPAIMKLLGDDCWWAPRWMKRVQVRIGLGETHLTDERKRPIVRDPADSLVGAGAPVSAARRPAHDPTHPVEGRAMPRVVGRADYRTPPPQDPPSAAGTTRMPDAGEALPAAPVEAVPAKSGGQEPNQPGLTDAPTTRFSVAKNAVKNAVNTATSAARSTRPPAPPAPDREIESWLGELRGSGDRGATKPATPGTPTPPPPPSAEPTTALPPPEGATTAIPTEREPQLTDEVPPSVSAEETRAIPVSRPDQGDTEVATEKLNSRGKKEGDEQRRRGTGGGLSAADLLRREGRL</sequence>
<dbReference type="AlphaFoldDB" id="A0A7I7T601"/>
<dbReference type="KEGG" id="mhev:MHEL_19280"/>
<keyword evidence="6 8" id="KW-0472">Membrane</keyword>
<evidence type="ECO:0000313" key="11">
    <source>
        <dbReference type="Proteomes" id="UP000467148"/>
    </source>
</evidence>
<feature type="region of interest" description="Disordered" evidence="7">
    <location>
        <begin position="752"/>
        <end position="1000"/>
    </location>
</feature>
<dbReference type="PANTHER" id="PTHR33406">
    <property type="entry name" value="MEMBRANE PROTEIN MJ1562-RELATED"/>
    <property type="match status" value="1"/>
</dbReference>
<feature type="compositionally biased region" description="Polar residues" evidence="7">
    <location>
        <begin position="831"/>
        <end position="846"/>
    </location>
</feature>
<evidence type="ECO:0000256" key="4">
    <source>
        <dbReference type="ARBA" id="ARBA00022692"/>
    </source>
</evidence>
<feature type="transmembrane region" description="Helical" evidence="8">
    <location>
        <begin position="387"/>
        <end position="409"/>
    </location>
</feature>
<dbReference type="EMBL" id="AP022596">
    <property type="protein sequence ID" value="BBY63685.1"/>
    <property type="molecule type" value="Genomic_DNA"/>
</dbReference>
<feature type="compositionally biased region" description="Basic and acidic residues" evidence="7">
    <location>
        <begin position="964"/>
        <end position="981"/>
    </location>
</feature>
<feature type="transmembrane region" description="Helical" evidence="8">
    <location>
        <begin position="577"/>
        <end position="596"/>
    </location>
</feature>
<keyword evidence="3" id="KW-1003">Cell membrane</keyword>
<feature type="domain" description="Membrane transport protein MMPL" evidence="9">
    <location>
        <begin position="31"/>
        <end position="345"/>
    </location>
</feature>
<evidence type="ECO:0000256" key="6">
    <source>
        <dbReference type="ARBA" id="ARBA00023136"/>
    </source>
</evidence>
<feature type="transmembrane region" description="Helical" evidence="8">
    <location>
        <begin position="226"/>
        <end position="247"/>
    </location>
</feature>
<keyword evidence="5 8" id="KW-1133">Transmembrane helix</keyword>
<dbReference type="GO" id="GO:0005886">
    <property type="term" value="C:plasma membrane"/>
    <property type="evidence" value="ECO:0007669"/>
    <property type="project" value="UniProtKB-SubCell"/>
</dbReference>
<evidence type="ECO:0000256" key="1">
    <source>
        <dbReference type="ARBA" id="ARBA00004651"/>
    </source>
</evidence>
<evidence type="ECO:0000256" key="8">
    <source>
        <dbReference type="SAM" id="Phobius"/>
    </source>
</evidence>
<feature type="compositionally biased region" description="Low complexity" evidence="7">
    <location>
        <begin position="847"/>
        <end position="868"/>
    </location>
</feature>
<evidence type="ECO:0000259" key="9">
    <source>
        <dbReference type="Pfam" id="PF03176"/>
    </source>
</evidence>
<dbReference type="Pfam" id="PF03176">
    <property type="entry name" value="MMPL"/>
    <property type="match status" value="2"/>
</dbReference>
<dbReference type="Gene3D" id="1.20.1640.10">
    <property type="entry name" value="Multidrug efflux transporter AcrB transmembrane domain"/>
    <property type="match status" value="2"/>
</dbReference>
<feature type="transmembrane region" description="Helical" evidence="8">
    <location>
        <begin position="275"/>
        <end position="296"/>
    </location>
</feature>
<keyword evidence="4 8" id="KW-0812">Transmembrane</keyword>
<name>A0A7I7T601_9MYCO</name>
<organism evidence="10 11">
    <name type="scientific">Mycolicibacterium helvum</name>
    <dbReference type="NCBI Taxonomy" id="1534349"/>
    <lineage>
        <taxon>Bacteria</taxon>
        <taxon>Bacillati</taxon>
        <taxon>Actinomycetota</taxon>
        <taxon>Actinomycetes</taxon>
        <taxon>Mycobacteriales</taxon>
        <taxon>Mycobacteriaceae</taxon>
        <taxon>Mycolicibacterium</taxon>
    </lineage>
</organism>
<evidence type="ECO:0000256" key="5">
    <source>
        <dbReference type="ARBA" id="ARBA00022989"/>
    </source>
</evidence>
<feature type="transmembrane region" description="Helical" evidence="8">
    <location>
        <begin position="616"/>
        <end position="640"/>
    </location>
</feature>
<feature type="compositionally biased region" description="Basic and acidic residues" evidence="7">
    <location>
        <begin position="770"/>
        <end position="779"/>
    </location>
</feature>